<dbReference type="STRING" id="1198029.A0A1U7LSS9"/>
<dbReference type="GO" id="GO:0006817">
    <property type="term" value="P:phosphate ion transport"/>
    <property type="evidence" value="ECO:0007669"/>
    <property type="project" value="TreeGrafter"/>
</dbReference>
<feature type="transmembrane region" description="Helical" evidence="6">
    <location>
        <begin position="527"/>
        <end position="549"/>
    </location>
</feature>
<accession>A0A1U7LSS9</accession>
<evidence type="ECO:0000256" key="2">
    <source>
        <dbReference type="ARBA" id="ARBA00022448"/>
    </source>
</evidence>
<evidence type="ECO:0000256" key="4">
    <source>
        <dbReference type="ARBA" id="ARBA00022989"/>
    </source>
</evidence>
<dbReference type="Pfam" id="PF03600">
    <property type="entry name" value="CitMHS"/>
    <property type="match status" value="1"/>
</dbReference>
<feature type="domain" description="SPX" evidence="7">
    <location>
        <begin position="1"/>
        <end position="235"/>
    </location>
</feature>
<evidence type="ECO:0000256" key="6">
    <source>
        <dbReference type="SAM" id="Phobius"/>
    </source>
</evidence>
<gene>
    <name evidence="8" type="ORF">NEOLI_002902</name>
</gene>
<comment type="subcellular location">
    <subcellularLocation>
        <location evidence="1">Membrane</location>
        <topology evidence="1">Multi-pass membrane protein</topology>
    </subcellularLocation>
</comment>
<dbReference type="OMA" id="FYTERES"/>
<feature type="transmembrane region" description="Helical" evidence="6">
    <location>
        <begin position="666"/>
        <end position="686"/>
    </location>
</feature>
<dbReference type="OrthoDB" id="10260443at2759"/>
<dbReference type="CDD" id="cd01115">
    <property type="entry name" value="SLC13_permease"/>
    <property type="match status" value="1"/>
</dbReference>
<protein>
    <submittedName>
        <fullName evidence="8">Putative transporter</fullName>
    </submittedName>
</protein>
<name>A0A1U7LSS9_NEOID</name>
<dbReference type="GO" id="GO:0005315">
    <property type="term" value="F:phosphate transmembrane transporter activity"/>
    <property type="evidence" value="ECO:0007669"/>
    <property type="project" value="TreeGrafter"/>
</dbReference>
<dbReference type="EMBL" id="LXFE01000328">
    <property type="protein sequence ID" value="OLL25725.1"/>
    <property type="molecule type" value="Genomic_DNA"/>
</dbReference>
<feature type="transmembrane region" description="Helical" evidence="6">
    <location>
        <begin position="613"/>
        <end position="631"/>
    </location>
</feature>
<keyword evidence="3 6" id="KW-0812">Transmembrane</keyword>
<feature type="transmembrane region" description="Helical" evidence="6">
    <location>
        <begin position="751"/>
        <end position="769"/>
    </location>
</feature>
<evidence type="ECO:0000256" key="5">
    <source>
        <dbReference type="ARBA" id="ARBA00023136"/>
    </source>
</evidence>
<feature type="transmembrane region" description="Helical" evidence="6">
    <location>
        <begin position="441"/>
        <end position="466"/>
    </location>
</feature>
<evidence type="ECO:0000313" key="9">
    <source>
        <dbReference type="Proteomes" id="UP000186594"/>
    </source>
</evidence>
<dbReference type="InterPro" id="IPR004331">
    <property type="entry name" value="SPX_dom"/>
</dbReference>
<dbReference type="InterPro" id="IPR004680">
    <property type="entry name" value="Cit_transptr-like_dom"/>
</dbReference>
<dbReference type="PANTHER" id="PTHR10283">
    <property type="entry name" value="SOLUTE CARRIER FAMILY 13 MEMBER"/>
    <property type="match status" value="1"/>
</dbReference>
<dbReference type="PANTHER" id="PTHR10283:SF92">
    <property type="entry name" value="LOW-AFFINITY PHOSPHATE TRANSPORTER PHO91"/>
    <property type="match status" value="1"/>
</dbReference>
<evidence type="ECO:0000256" key="1">
    <source>
        <dbReference type="ARBA" id="ARBA00004141"/>
    </source>
</evidence>
<dbReference type="GO" id="GO:0006797">
    <property type="term" value="P:polyphosphate metabolic process"/>
    <property type="evidence" value="ECO:0007669"/>
    <property type="project" value="TreeGrafter"/>
</dbReference>
<feature type="transmembrane region" description="Helical" evidence="6">
    <location>
        <begin position="638"/>
        <end position="660"/>
    </location>
</feature>
<organism evidence="8 9">
    <name type="scientific">Neolecta irregularis (strain DAH-3)</name>
    <dbReference type="NCBI Taxonomy" id="1198029"/>
    <lineage>
        <taxon>Eukaryota</taxon>
        <taxon>Fungi</taxon>
        <taxon>Dikarya</taxon>
        <taxon>Ascomycota</taxon>
        <taxon>Taphrinomycotina</taxon>
        <taxon>Neolectales</taxon>
        <taxon>Neolectaceae</taxon>
        <taxon>Neolecta</taxon>
    </lineage>
</organism>
<dbReference type="Proteomes" id="UP000186594">
    <property type="component" value="Unassembled WGS sequence"/>
</dbReference>
<sequence>MKFSHSITLNATPEWSDHYIAYSNIKKIIYNLERAAVFPQTDDIETEDSSLVGQDSSDSETVFKKALHKELVKIKAFYENKSGELFEDLDVMIHEEEEFQIDLANSDRPSSARYRKWMPPLQRRLSRGTSRGSLDEPDDTLKRLPRYPSASIVDQMTMSTGTLEMGRKYSNVFEEESFDDVLYDAKITLKKRTIACYVSLSELRSYIQLNYTGFSKILKKFDKILGCDLRQRYLEECVSQSYPFLPTTRREIDARLKILEEIYSRLITNGDVTLAKSELKLHLREHVIWERNTVWREMIGIERKAEAAQVGMKKHLLGLNVDLRAHESDDSLADIKMLTTPVGRFYLPEWVPTWMIEPNFLTIILILTLFIIMLMVPTFSQIEERNCLAMLVLVSALWATEAIPLFVTSLLVPLLVVMLGIVRSDDKHRTRLSAANAAKYIFNAMWTPVIMLLLGGFAIAAALSKYQIANRMATSILSKAGKKPRNVLLTIMFIAWFSSMWISNVAAPVLCLSIIQPVLRTLPHGSPFAKALILGIALSSNIGGMASPIASPQNIIALENMFPNPTWAEWFIVTLPVCVISLLLIWLVLLINYRPARGTLIPPIRRTKDVFTGTQWFISVITLMTIGLWCFEKQLEDILGDMGVVAVIPLVIFFGTGILTKEDFNNFLWTVIFLAMGGIALGKAVASSGLLHTIAHTIRKMVEHLPLFVVFFIFSALVLVVATFISHTVGALIILPIVAQIGSGMDDPHPRLLVMGVALMCSAAMGLPTSGFPNMTAVMVENTVGQRYLSWRTSGGIMRSRYGVLMLHIIEYGLGTLIPIAPTNKSKLPTPLSKQPLNQSRDNFTFYTISMLSIKRQINPENTQPVERPCKRRCREAIPRPSFICDSDCSVTIDSTVMPSNGNPTLLCFWSGLEAVQAGTATDVHLNLLRDISSELADVNVCSVSFSPEQHSSLPFEQVFDTSKQIARAIGVLHPSNGGAVPIDSFVLIDKRLRRRMLAPINTGINLNEIHQRLRIGIDYLNREEC</sequence>
<evidence type="ECO:0000259" key="7">
    <source>
        <dbReference type="PROSITE" id="PS51382"/>
    </source>
</evidence>
<dbReference type="GO" id="GO:0005886">
    <property type="term" value="C:plasma membrane"/>
    <property type="evidence" value="ECO:0007669"/>
    <property type="project" value="TreeGrafter"/>
</dbReference>
<dbReference type="Pfam" id="PF03105">
    <property type="entry name" value="SPX"/>
    <property type="match status" value="2"/>
</dbReference>
<feature type="transmembrane region" description="Helical" evidence="6">
    <location>
        <begin position="570"/>
        <end position="593"/>
    </location>
</feature>
<dbReference type="AlphaFoldDB" id="A0A1U7LSS9"/>
<keyword evidence="9" id="KW-1185">Reference proteome</keyword>
<keyword evidence="2" id="KW-0813">Transport</keyword>
<evidence type="ECO:0000256" key="3">
    <source>
        <dbReference type="ARBA" id="ARBA00022692"/>
    </source>
</evidence>
<feature type="transmembrane region" description="Helical" evidence="6">
    <location>
        <begin position="707"/>
        <end position="739"/>
    </location>
</feature>
<evidence type="ECO:0000313" key="8">
    <source>
        <dbReference type="EMBL" id="OLL25725.1"/>
    </source>
</evidence>
<feature type="transmembrane region" description="Helical" evidence="6">
    <location>
        <begin position="360"/>
        <end position="379"/>
    </location>
</feature>
<comment type="caution">
    <text evidence="8">The sequence shown here is derived from an EMBL/GenBank/DDBJ whole genome shotgun (WGS) entry which is preliminary data.</text>
</comment>
<proteinExistence type="predicted"/>
<feature type="transmembrane region" description="Helical" evidence="6">
    <location>
        <begin position="487"/>
        <end position="515"/>
    </location>
</feature>
<keyword evidence="4 6" id="KW-1133">Transmembrane helix</keyword>
<dbReference type="PROSITE" id="PS51382">
    <property type="entry name" value="SPX"/>
    <property type="match status" value="1"/>
</dbReference>
<keyword evidence="5 6" id="KW-0472">Membrane</keyword>
<dbReference type="CDD" id="cd14478">
    <property type="entry name" value="SPX_PHO87_PHO90_like"/>
    <property type="match status" value="1"/>
</dbReference>
<reference evidence="8 9" key="1">
    <citation type="submission" date="2016-04" db="EMBL/GenBank/DDBJ databases">
        <title>Evolutionary innovation and constraint leading to complex multicellularity in the Ascomycota.</title>
        <authorList>
            <person name="Cisse O."/>
            <person name="Nguyen A."/>
            <person name="Hewitt D.A."/>
            <person name="Jedd G."/>
            <person name="Stajich J.E."/>
        </authorList>
    </citation>
    <scope>NUCLEOTIDE SEQUENCE [LARGE SCALE GENOMIC DNA]</scope>
    <source>
        <strain evidence="8 9">DAH-3</strain>
    </source>
</reference>
<feature type="transmembrane region" description="Helical" evidence="6">
    <location>
        <begin position="391"/>
        <end position="421"/>
    </location>
</feature>